<reference evidence="1" key="1">
    <citation type="submission" date="2016-08" db="EMBL/GenBank/DDBJ databases">
        <title>Complete Genome Seqeunce of Paenibacillus sp. BIHB 4019 from tea rhizoplane.</title>
        <authorList>
            <person name="Thakur R."/>
            <person name="Swarnkar M.K."/>
            <person name="Gulati A."/>
        </authorList>
    </citation>
    <scope>NUCLEOTIDE SEQUENCE [LARGE SCALE GENOMIC DNA]</scope>
    <source>
        <strain evidence="1">BIHB4019</strain>
    </source>
</reference>
<name>A0A1B2DSN0_9BACL</name>
<accession>A0A1B2DSN0</accession>
<organism evidence="1">
    <name type="scientific">Paenibacillus sp. BIHB 4019</name>
    <dbReference type="NCBI Taxonomy" id="1870819"/>
    <lineage>
        <taxon>Bacteria</taxon>
        <taxon>Bacillati</taxon>
        <taxon>Bacillota</taxon>
        <taxon>Bacilli</taxon>
        <taxon>Bacillales</taxon>
        <taxon>Paenibacillaceae</taxon>
        <taxon>Paenibacillus</taxon>
    </lineage>
</organism>
<gene>
    <name evidence="1" type="ORF">BBD42_13145</name>
</gene>
<dbReference type="AlphaFoldDB" id="A0A1B2DSN0"/>
<proteinExistence type="predicted"/>
<protein>
    <submittedName>
        <fullName evidence="1">Uncharacterized protein</fullName>
    </submittedName>
</protein>
<sequence>MTLQQIINEADILIPNVLAVADKVVQLNSINADYFNTVKIPKIARFTGTSGQADYVLSTDVRAKNIDLVEAGVLRYLDLQTDVISPLQNTFSFDDNNSTLTLSPAPYTNGLQGIVRYHRIATTTFTSGALTAVPDAPEEYHWTYIPALAAWMAQTQDDMAKAATYEAQYRGAWNTAAENYQKAVQG</sequence>
<dbReference type="Pfam" id="PF24175">
    <property type="entry name" value="SU10_adaptor"/>
    <property type="match status" value="1"/>
</dbReference>
<dbReference type="EMBL" id="CP016808">
    <property type="protein sequence ID" value="ANY70723.1"/>
    <property type="molecule type" value="Genomic_DNA"/>
</dbReference>
<evidence type="ECO:0000313" key="1">
    <source>
        <dbReference type="EMBL" id="ANY70723.1"/>
    </source>
</evidence>
<dbReference type="InterPro" id="IPR056209">
    <property type="entry name" value="SU10_adaptor"/>
</dbReference>